<dbReference type="InterPro" id="IPR031341">
    <property type="entry name" value="Methyltr_RsmF_N"/>
</dbReference>
<organism evidence="9 10">
    <name type="scientific">Anaerosacchariphilus hominis</name>
    <dbReference type="NCBI Taxonomy" id="2763017"/>
    <lineage>
        <taxon>Bacteria</taxon>
        <taxon>Bacillati</taxon>
        <taxon>Bacillota</taxon>
        <taxon>Clostridia</taxon>
        <taxon>Lachnospirales</taxon>
        <taxon>Lachnospiraceae</taxon>
        <taxon>Anaerosacchariphilus</taxon>
    </lineage>
</organism>
<evidence type="ECO:0000256" key="4">
    <source>
        <dbReference type="ARBA" id="ARBA00022679"/>
    </source>
</evidence>
<feature type="active site" description="Nucleophile" evidence="7">
    <location>
        <position position="231"/>
    </location>
</feature>
<dbReference type="InterPro" id="IPR029063">
    <property type="entry name" value="SAM-dependent_MTases_sf"/>
</dbReference>
<dbReference type="Pfam" id="PF13636">
    <property type="entry name" value="Methyltranf_PUA"/>
    <property type="match status" value="1"/>
</dbReference>
<keyword evidence="2" id="KW-0963">Cytoplasm</keyword>
<feature type="binding site" evidence="7">
    <location>
        <position position="133"/>
    </location>
    <ligand>
        <name>S-adenosyl-L-methionine</name>
        <dbReference type="ChEBI" id="CHEBI:59789"/>
    </ligand>
</feature>
<dbReference type="InterPro" id="IPR049560">
    <property type="entry name" value="MeTrfase_RsmB-F_NOP2_cat"/>
</dbReference>
<dbReference type="RefSeq" id="WP_186872143.1">
    <property type="nucleotide sequence ID" value="NZ_JACOOR010000004.1"/>
</dbReference>
<keyword evidence="4 7" id="KW-0808">Transferase</keyword>
<dbReference type="SUPFAM" id="SSF53335">
    <property type="entry name" value="S-adenosyl-L-methionine-dependent methyltransferases"/>
    <property type="match status" value="1"/>
</dbReference>
<proteinExistence type="inferred from homology"/>
<evidence type="ECO:0000313" key="9">
    <source>
        <dbReference type="EMBL" id="MBC5659844.1"/>
    </source>
</evidence>
<dbReference type="PROSITE" id="PS01153">
    <property type="entry name" value="NOL1_NOP2_SUN"/>
    <property type="match status" value="1"/>
</dbReference>
<dbReference type="EMBL" id="JACOOR010000004">
    <property type="protein sequence ID" value="MBC5659844.1"/>
    <property type="molecule type" value="Genomic_DNA"/>
</dbReference>
<keyword evidence="3 7" id="KW-0489">Methyltransferase</keyword>
<dbReference type="GO" id="GO:0008173">
    <property type="term" value="F:RNA methyltransferase activity"/>
    <property type="evidence" value="ECO:0007669"/>
    <property type="project" value="InterPro"/>
</dbReference>
<dbReference type="GO" id="GO:0001510">
    <property type="term" value="P:RNA methylation"/>
    <property type="evidence" value="ECO:0007669"/>
    <property type="project" value="InterPro"/>
</dbReference>
<dbReference type="Gene3D" id="2.30.130.60">
    <property type="match status" value="1"/>
</dbReference>
<sequence length="463" mass="51940">MRLPEIFLREMKELLGEEYDAWLNTYDAPGYRGLRVNTTKISPKAFRELSAFSMEPVPWTGNGFYLEGEERASRHPYYAAGLYYLQEPSAMTPAACLPIEEGDRVLDLCAAPGGKATELAARLHGTGVLVANDISNSRAKALLKNLELFGAGNILVTSETPERLCRYFEGWFDKILIDAPCSGEGMFRKEPVMVKDWEEHGPSYYATIQKEIVTWAAKLLKPGGLLVYSTCTFSPQENEETLNYLKGLEGGFRLLPLPLPVPAAKLGFQPGKQGCAEAGRLYPHHIHGEGHFVALLQKGSAENRGTGDGKTSVSGTRASKALKLPEEWLAFAKDLKLSWDPARFRLYDGRLYLLPDPLLNQNIRGLRFLRTGLYLGEVKQKRFEPSQALAMFLRREDFTRTVDLTVSDERVLRYLKGETLDVEDRISAKEKGWCLVCLDGFPLGWGKLAGGTLKNKYYPGWRW</sequence>
<keyword evidence="5 7" id="KW-0949">S-adenosyl-L-methionine</keyword>
<dbReference type="InterPro" id="IPR031340">
    <property type="entry name" value="RsmF_methylt_CI"/>
</dbReference>
<dbReference type="CDD" id="cd02440">
    <property type="entry name" value="AdoMet_MTases"/>
    <property type="match status" value="1"/>
</dbReference>
<evidence type="ECO:0000256" key="3">
    <source>
        <dbReference type="ARBA" id="ARBA00022603"/>
    </source>
</evidence>
<comment type="caution">
    <text evidence="9">The sequence shown here is derived from an EMBL/GenBank/DDBJ whole genome shotgun (WGS) entry which is preliminary data.</text>
</comment>
<comment type="caution">
    <text evidence="7">Lacks conserved residue(s) required for the propagation of feature annotation.</text>
</comment>
<evidence type="ECO:0000256" key="2">
    <source>
        <dbReference type="ARBA" id="ARBA00022490"/>
    </source>
</evidence>
<dbReference type="Pfam" id="PF01189">
    <property type="entry name" value="Methyltr_RsmB-F"/>
    <property type="match status" value="1"/>
</dbReference>
<keyword evidence="6 7" id="KW-0694">RNA-binding</keyword>
<comment type="similarity">
    <text evidence="1 7">Belongs to the class I-like SAM-binding methyltransferase superfamily. RsmB/NOP family.</text>
</comment>
<evidence type="ECO:0000313" key="10">
    <source>
        <dbReference type="Proteomes" id="UP000649345"/>
    </source>
</evidence>
<protein>
    <submittedName>
        <fullName evidence="9">RsmF rRNA methyltransferase first C-terminal domain-containing protein</fullName>
    </submittedName>
</protein>
<feature type="binding site" evidence="7">
    <location>
        <position position="178"/>
    </location>
    <ligand>
        <name>S-adenosyl-L-methionine</name>
        <dbReference type="ChEBI" id="CHEBI:59789"/>
    </ligand>
</feature>
<evidence type="ECO:0000256" key="5">
    <source>
        <dbReference type="ARBA" id="ARBA00022691"/>
    </source>
</evidence>
<dbReference type="CDD" id="cd21147">
    <property type="entry name" value="RsmF_methylt_CTD1"/>
    <property type="match status" value="1"/>
</dbReference>
<dbReference type="InterPro" id="IPR001678">
    <property type="entry name" value="MeTrfase_RsmB-F_NOP2_dom"/>
</dbReference>
<dbReference type="InterPro" id="IPR023267">
    <property type="entry name" value="RCMT"/>
</dbReference>
<gene>
    <name evidence="9" type="ORF">H8S44_08680</name>
</gene>
<feature type="binding site" evidence="7">
    <location>
        <begin position="109"/>
        <end position="115"/>
    </location>
    <ligand>
        <name>S-adenosyl-L-methionine</name>
        <dbReference type="ChEBI" id="CHEBI:59789"/>
    </ligand>
</feature>
<evidence type="ECO:0000259" key="8">
    <source>
        <dbReference type="PROSITE" id="PS51686"/>
    </source>
</evidence>
<evidence type="ECO:0000256" key="7">
    <source>
        <dbReference type="PROSITE-ProRule" id="PRU01023"/>
    </source>
</evidence>
<evidence type="ECO:0000256" key="1">
    <source>
        <dbReference type="ARBA" id="ARBA00007494"/>
    </source>
</evidence>
<dbReference type="PANTHER" id="PTHR22807:SF30">
    <property type="entry name" value="28S RRNA (CYTOSINE(4447)-C(5))-METHYLTRANSFERASE-RELATED"/>
    <property type="match status" value="1"/>
</dbReference>
<evidence type="ECO:0000256" key="6">
    <source>
        <dbReference type="ARBA" id="ARBA00022884"/>
    </source>
</evidence>
<dbReference type="PRINTS" id="PR02008">
    <property type="entry name" value="RCMTFAMILY"/>
</dbReference>
<feature type="domain" description="SAM-dependent MTase RsmB/NOP-type" evidence="8">
    <location>
        <begin position="22"/>
        <end position="299"/>
    </location>
</feature>
<dbReference type="Pfam" id="PF17125">
    <property type="entry name" value="Methyltr_RsmF_N"/>
    <property type="match status" value="1"/>
</dbReference>
<dbReference type="Gene3D" id="3.40.50.150">
    <property type="entry name" value="Vaccinia Virus protein VP39"/>
    <property type="match status" value="1"/>
</dbReference>
<reference evidence="9" key="1">
    <citation type="submission" date="2020-08" db="EMBL/GenBank/DDBJ databases">
        <title>Genome public.</title>
        <authorList>
            <person name="Liu C."/>
            <person name="Sun Q."/>
        </authorList>
    </citation>
    <scope>NUCLEOTIDE SEQUENCE</scope>
    <source>
        <strain evidence="9">NSJ-68</strain>
    </source>
</reference>
<dbReference type="Proteomes" id="UP000649345">
    <property type="component" value="Unassembled WGS sequence"/>
</dbReference>
<dbReference type="InterPro" id="IPR027391">
    <property type="entry name" value="Nol1_Nop2_Fmu_2"/>
</dbReference>
<keyword evidence="10" id="KW-1185">Reference proteome</keyword>
<dbReference type="Pfam" id="PF17126">
    <property type="entry name" value="RsmF_methylt_CI"/>
    <property type="match status" value="1"/>
</dbReference>
<dbReference type="PANTHER" id="PTHR22807">
    <property type="entry name" value="NOP2 YEAST -RELATED NOL1/NOP2/FMU SUN DOMAIN-CONTAINING"/>
    <property type="match status" value="1"/>
</dbReference>
<dbReference type="AlphaFoldDB" id="A0A923RM31"/>
<dbReference type="GO" id="GO:0003723">
    <property type="term" value="F:RNA binding"/>
    <property type="evidence" value="ECO:0007669"/>
    <property type="project" value="UniProtKB-UniRule"/>
</dbReference>
<accession>A0A923RM31</accession>
<dbReference type="InterPro" id="IPR018314">
    <property type="entry name" value="RsmB/NOL1/NOP2-like_CS"/>
</dbReference>
<dbReference type="Gene3D" id="3.30.70.1170">
    <property type="entry name" value="Sun protein, domain 3"/>
    <property type="match status" value="1"/>
</dbReference>
<dbReference type="PROSITE" id="PS51686">
    <property type="entry name" value="SAM_MT_RSMB_NOP"/>
    <property type="match status" value="1"/>
</dbReference>
<name>A0A923RM31_9FIRM</name>